<keyword evidence="3" id="KW-1185">Reference proteome</keyword>
<proteinExistence type="predicted"/>
<gene>
    <name evidence="2" type="ORF">CEXT_493301</name>
</gene>
<evidence type="ECO:0000256" key="1">
    <source>
        <dbReference type="SAM" id="MobiDB-lite"/>
    </source>
</evidence>
<dbReference type="EMBL" id="BPLR01018270">
    <property type="protein sequence ID" value="GIY98212.1"/>
    <property type="molecule type" value="Genomic_DNA"/>
</dbReference>
<comment type="caution">
    <text evidence="2">The sequence shown here is derived from an EMBL/GenBank/DDBJ whole genome shotgun (WGS) entry which is preliminary data.</text>
</comment>
<evidence type="ECO:0000313" key="2">
    <source>
        <dbReference type="EMBL" id="GIY98212.1"/>
    </source>
</evidence>
<dbReference type="AlphaFoldDB" id="A0AAV4XSR5"/>
<feature type="region of interest" description="Disordered" evidence="1">
    <location>
        <begin position="18"/>
        <end position="42"/>
    </location>
</feature>
<protein>
    <submittedName>
        <fullName evidence="2">Uncharacterized protein</fullName>
    </submittedName>
</protein>
<organism evidence="2 3">
    <name type="scientific">Caerostris extrusa</name>
    <name type="common">Bark spider</name>
    <name type="synonym">Caerostris bankana</name>
    <dbReference type="NCBI Taxonomy" id="172846"/>
    <lineage>
        <taxon>Eukaryota</taxon>
        <taxon>Metazoa</taxon>
        <taxon>Ecdysozoa</taxon>
        <taxon>Arthropoda</taxon>
        <taxon>Chelicerata</taxon>
        <taxon>Arachnida</taxon>
        <taxon>Araneae</taxon>
        <taxon>Araneomorphae</taxon>
        <taxon>Entelegynae</taxon>
        <taxon>Araneoidea</taxon>
        <taxon>Araneidae</taxon>
        <taxon>Caerostris</taxon>
    </lineage>
</organism>
<sequence>MLKCRDKTEKRFLLLSDRSEDCLPQTSTPKGKPASPSPLSLPEWTRPPSLLLLPPSNRFSVWLQRIELKVKQNEML</sequence>
<evidence type="ECO:0000313" key="3">
    <source>
        <dbReference type="Proteomes" id="UP001054945"/>
    </source>
</evidence>
<reference evidence="2 3" key="1">
    <citation type="submission" date="2021-06" db="EMBL/GenBank/DDBJ databases">
        <title>Caerostris extrusa draft genome.</title>
        <authorList>
            <person name="Kono N."/>
            <person name="Arakawa K."/>
        </authorList>
    </citation>
    <scope>NUCLEOTIDE SEQUENCE [LARGE SCALE GENOMIC DNA]</scope>
</reference>
<name>A0AAV4XSR5_CAEEX</name>
<accession>A0AAV4XSR5</accession>
<dbReference type="Proteomes" id="UP001054945">
    <property type="component" value="Unassembled WGS sequence"/>
</dbReference>